<reference evidence="2" key="1">
    <citation type="submission" date="2022-02" db="EMBL/GenBank/DDBJ databases">
        <authorList>
            <person name="Leng L."/>
        </authorList>
    </citation>
    <scope>NUCLEOTIDE SEQUENCE</scope>
    <source>
        <strain evidence="2">JI</strain>
    </source>
</reference>
<dbReference type="Pfam" id="PF00483">
    <property type="entry name" value="NTP_transferase"/>
    <property type="match status" value="1"/>
</dbReference>
<keyword evidence="3" id="KW-1185">Reference proteome</keyword>
<sequence>MFEKKLDMQDTVVVVLAGGKGTRIRDLYPNVPKPFIPVNGKPFIEWVLFYFKQQGLRKAVISLGHNANVAEVYLTVRDKSDMELSYVIEDTALGTAGAFLFASKTVSEYEKFIITNGDSIVLADLQPALETLNREDTDVVIIGVHVDDATRYGSMVVDSDMRLLKFTEKTSGQGIINAGIYMIKKRIIDEFPPNLPLSFENEVFPYLLERGIIIKVHQCNAPFLDIGTKESIKLADDFIGRNFGKDVEF</sequence>
<dbReference type="AlphaFoldDB" id="A0A9X4H1W6"/>
<dbReference type="InterPro" id="IPR029044">
    <property type="entry name" value="Nucleotide-diphossugar_trans"/>
</dbReference>
<evidence type="ECO:0000259" key="1">
    <source>
        <dbReference type="Pfam" id="PF00483"/>
    </source>
</evidence>
<dbReference type="GO" id="GO:0016740">
    <property type="term" value="F:transferase activity"/>
    <property type="evidence" value="ECO:0007669"/>
    <property type="project" value="UniProtKB-KW"/>
</dbReference>
<evidence type="ECO:0000313" key="2">
    <source>
        <dbReference type="EMBL" id="MDF9407906.1"/>
    </source>
</evidence>
<proteinExistence type="predicted"/>
<name>A0A9X4H1W6_9FIRM</name>
<dbReference type="SUPFAM" id="SSF53448">
    <property type="entry name" value="Nucleotide-diphospho-sugar transferases"/>
    <property type="match status" value="1"/>
</dbReference>
<accession>A0A9X4H1W6</accession>
<gene>
    <name evidence="2" type="ORF">L7E55_05955</name>
</gene>
<feature type="domain" description="Nucleotidyl transferase" evidence="1">
    <location>
        <begin position="13"/>
        <end position="235"/>
    </location>
</feature>
<dbReference type="Gene3D" id="3.90.550.10">
    <property type="entry name" value="Spore Coat Polysaccharide Biosynthesis Protein SpsA, Chain A"/>
    <property type="match status" value="1"/>
</dbReference>
<dbReference type="PANTHER" id="PTHR22572">
    <property type="entry name" value="SUGAR-1-PHOSPHATE GUANYL TRANSFERASE"/>
    <property type="match status" value="1"/>
</dbReference>
<dbReference type="RefSeq" id="WP_277443159.1">
    <property type="nucleotide sequence ID" value="NZ_JAKOAV010000008.1"/>
</dbReference>
<comment type="caution">
    <text evidence="2">The sequence shown here is derived from an EMBL/GenBank/DDBJ whole genome shotgun (WGS) entry which is preliminary data.</text>
</comment>
<dbReference type="InterPro" id="IPR005835">
    <property type="entry name" value="NTP_transferase_dom"/>
</dbReference>
<dbReference type="InterPro" id="IPR050486">
    <property type="entry name" value="Mannose-1P_guanyltransferase"/>
</dbReference>
<dbReference type="EMBL" id="JAKOAV010000008">
    <property type="protein sequence ID" value="MDF9407906.1"/>
    <property type="molecule type" value="Genomic_DNA"/>
</dbReference>
<evidence type="ECO:0000313" key="3">
    <source>
        <dbReference type="Proteomes" id="UP001154312"/>
    </source>
</evidence>
<dbReference type="Proteomes" id="UP001154312">
    <property type="component" value="Unassembled WGS sequence"/>
</dbReference>
<keyword evidence="2" id="KW-0808">Transferase</keyword>
<protein>
    <submittedName>
        <fullName evidence="2">NTP transferase domain-containing protein</fullName>
    </submittedName>
</protein>
<organism evidence="2 3">
    <name type="scientific">Pelotomaculum isophthalicicum JI</name>
    <dbReference type="NCBI Taxonomy" id="947010"/>
    <lineage>
        <taxon>Bacteria</taxon>
        <taxon>Bacillati</taxon>
        <taxon>Bacillota</taxon>
        <taxon>Clostridia</taxon>
        <taxon>Eubacteriales</taxon>
        <taxon>Desulfotomaculaceae</taxon>
        <taxon>Pelotomaculum</taxon>
    </lineage>
</organism>